<proteinExistence type="predicted"/>
<dbReference type="InterPro" id="IPR041657">
    <property type="entry name" value="HTH_17"/>
</dbReference>
<reference evidence="2" key="1">
    <citation type="submission" date="2018-03" db="EMBL/GenBank/DDBJ databases">
        <authorList>
            <person name="Nunes O.C."/>
            <person name="Lopes A.R."/>
            <person name="Froufe H."/>
            <person name="Munoz-Merida A."/>
            <person name="Barroso C."/>
            <person name="Egas C."/>
        </authorList>
    </citation>
    <scope>NUCLEOTIDE SEQUENCE</scope>
    <source>
        <strain evidence="2">ON4</strain>
    </source>
</reference>
<name>A0ABT7C635_9MICO</name>
<reference evidence="2" key="2">
    <citation type="journal article" date="2022" name="Sci. Rep.">
        <title>In silico prediction of the enzymes involved in the degradation of the herbicide molinate by Gulosibacter molinativorax ON4T.</title>
        <authorList>
            <person name="Lopes A.R."/>
            <person name="Bunin E."/>
            <person name="Viana A.T."/>
            <person name="Froufe H."/>
            <person name="Munoz-Merida A."/>
            <person name="Pinho D."/>
            <person name="Figueiredo J."/>
            <person name="Barroso C."/>
            <person name="Vaz-Moreira I."/>
            <person name="Bellanger X."/>
            <person name="Egas C."/>
            <person name="Nunes O.C."/>
        </authorList>
    </citation>
    <scope>NUCLEOTIDE SEQUENCE</scope>
    <source>
        <strain evidence="2">ON4</strain>
    </source>
</reference>
<protein>
    <submittedName>
        <fullName evidence="2">DNA-binding protein</fullName>
    </submittedName>
</protein>
<feature type="domain" description="Helix-turn-helix" evidence="1">
    <location>
        <begin position="185"/>
        <end position="218"/>
    </location>
</feature>
<gene>
    <name evidence="2" type="ORF">C7K25_04540</name>
</gene>
<keyword evidence="2" id="KW-0238">DNA-binding</keyword>
<dbReference type="EMBL" id="PXVD01000006">
    <property type="protein sequence ID" value="MDJ1370639.1"/>
    <property type="molecule type" value="Genomic_DNA"/>
</dbReference>
<evidence type="ECO:0000259" key="1">
    <source>
        <dbReference type="Pfam" id="PF12728"/>
    </source>
</evidence>
<evidence type="ECO:0000313" key="3">
    <source>
        <dbReference type="Proteomes" id="UP001170379"/>
    </source>
</evidence>
<dbReference type="GO" id="GO:0003677">
    <property type="term" value="F:DNA binding"/>
    <property type="evidence" value="ECO:0007669"/>
    <property type="project" value="UniProtKB-KW"/>
</dbReference>
<keyword evidence="3" id="KW-1185">Reference proteome</keyword>
<organism evidence="2 3">
    <name type="scientific">Gulosibacter molinativorax</name>
    <dbReference type="NCBI Taxonomy" id="256821"/>
    <lineage>
        <taxon>Bacteria</taxon>
        <taxon>Bacillati</taxon>
        <taxon>Actinomycetota</taxon>
        <taxon>Actinomycetes</taxon>
        <taxon>Micrococcales</taxon>
        <taxon>Microbacteriaceae</taxon>
        <taxon>Gulosibacter</taxon>
    </lineage>
</organism>
<dbReference type="Proteomes" id="UP001170379">
    <property type="component" value="Unassembled WGS sequence"/>
</dbReference>
<evidence type="ECO:0000313" key="2">
    <source>
        <dbReference type="EMBL" id="MDJ1370639.1"/>
    </source>
</evidence>
<dbReference type="RefSeq" id="WP_026937875.1">
    <property type="nucleotide sequence ID" value="NZ_CP028426.1"/>
</dbReference>
<accession>A0ABT7C635</accession>
<dbReference type="Pfam" id="PF12728">
    <property type="entry name" value="HTH_17"/>
    <property type="match status" value="1"/>
</dbReference>
<sequence>MTDYRQIIRDVPELAAKLAGQIIPSSEPGDGQPRGSNRPDAARVVAIDELDRLFREIGQSVRFWQQAFSTEWELLPVPSIVDVVTAPRYTRSVADDPLAAARDIQPAVDWLLAQWADAEGHPLHDYWLAGLDEWLVPAVRRLEVREIAQRPRRCMVCSALDTWADTEHASAVCETCGAVMRAEVWLSVREAAKRLDVDVRTVQRWVAGDLVEHRKSGRTNQVEWGSCREHHEMAVARAKLNLIQSPNVAT</sequence>
<comment type="caution">
    <text evidence="2">The sequence shown here is derived from an EMBL/GenBank/DDBJ whole genome shotgun (WGS) entry which is preliminary data.</text>
</comment>